<feature type="transmembrane region" description="Helical" evidence="1">
    <location>
        <begin position="12"/>
        <end position="30"/>
    </location>
</feature>
<feature type="transmembrane region" description="Helical" evidence="1">
    <location>
        <begin position="50"/>
        <end position="74"/>
    </location>
</feature>
<comment type="caution">
    <text evidence="3">The sequence shown here is derived from an EMBL/GenBank/DDBJ whole genome shotgun (WGS) entry which is preliminary data.</text>
</comment>
<gene>
    <name evidence="3" type="ORF">KSF_071120</name>
</gene>
<keyword evidence="1" id="KW-1133">Transmembrane helix</keyword>
<protein>
    <recommendedName>
        <fullName evidence="2">CAAX prenyl protease 2/Lysostaphin resistance protein A-like domain-containing protein</fullName>
    </recommendedName>
</protein>
<name>A0A8J3IK59_9CHLR</name>
<dbReference type="EMBL" id="BNJK01000001">
    <property type="protein sequence ID" value="GHO97064.1"/>
    <property type="molecule type" value="Genomic_DNA"/>
</dbReference>
<dbReference type="PANTHER" id="PTHR39430">
    <property type="entry name" value="MEMBRANE-ASSOCIATED PROTEASE-RELATED"/>
    <property type="match status" value="1"/>
</dbReference>
<dbReference type="GO" id="GO:0004175">
    <property type="term" value="F:endopeptidase activity"/>
    <property type="evidence" value="ECO:0007669"/>
    <property type="project" value="UniProtKB-ARBA"/>
</dbReference>
<feature type="transmembrane region" description="Helical" evidence="1">
    <location>
        <begin position="161"/>
        <end position="180"/>
    </location>
</feature>
<dbReference type="RefSeq" id="WP_220207653.1">
    <property type="nucleotide sequence ID" value="NZ_BNJK01000001.1"/>
</dbReference>
<dbReference type="InterPro" id="IPR003675">
    <property type="entry name" value="Rce1/LyrA-like_dom"/>
</dbReference>
<keyword evidence="4" id="KW-1185">Reference proteome</keyword>
<evidence type="ECO:0000259" key="2">
    <source>
        <dbReference type="Pfam" id="PF02517"/>
    </source>
</evidence>
<evidence type="ECO:0000256" key="1">
    <source>
        <dbReference type="SAM" id="Phobius"/>
    </source>
</evidence>
<dbReference type="Proteomes" id="UP000597444">
    <property type="component" value="Unassembled WGS sequence"/>
</dbReference>
<organism evidence="3 4">
    <name type="scientific">Reticulibacter mediterranei</name>
    <dbReference type="NCBI Taxonomy" id="2778369"/>
    <lineage>
        <taxon>Bacteria</taxon>
        <taxon>Bacillati</taxon>
        <taxon>Chloroflexota</taxon>
        <taxon>Ktedonobacteria</taxon>
        <taxon>Ktedonobacterales</taxon>
        <taxon>Reticulibacteraceae</taxon>
        <taxon>Reticulibacter</taxon>
    </lineage>
</organism>
<evidence type="ECO:0000313" key="3">
    <source>
        <dbReference type="EMBL" id="GHO97064.1"/>
    </source>
</evidence>
<reference evidence="3" key="1">
    <citation type="submission" date="2020-10" db="EMBL/GenBank/DDBJ databases">
        <title>Taxonomic study of unclassified bacteria belonging to the class Ktedonobacteria.</title>
        <authorList>
            <person name="Yabe S."/>
            <person name="Wang C.M."/>
            <person name="Zheng Y."/>
            <person name="Sakai Y."/>
            <person name="Cavaletti L."/>
            <person name="Monciardini P."/>
            <person name="Donadio S."/>
        </authorList>
    </citation>
    <scope>NUCLEOTIDE SEQUENCE</scope>
    <source>
        <strain evidence="3">ID150040</strain>
    </source>
</reference>
<keyword evidence="1" id="KW-0472">Membrane</keyword>
<feature type="transmembrane region" description="Helical" evidence="1">
    <location>
        <begin position="261"/>
        <end position="281"/>
    </location>
</feature>
<evidence type="ECO:0000313" key="4">
    <source>
        <dbReference type="Proteomes" id="UP000597444"/>
    </source>
</evidence>
<keyword evidence="1" id="KW-0812">Transmembrane</keyword>
<dbReference type="Pfam" id="PF02517">
    <property type="entry name" value="Rce1-like"/>
    <property type="match status" value="1"/>
</dbReference>
<proteinExistence type="predicted"/>
<feature type="transmembrane region" description="Helical" evidence="1">
    <location>
        <begin position="186"/>
        <end position="206"/>
    </location>
</feature>
<dbReference type="AlphaFoldDB" id="A0A8J3IK59"/>
<sequence length="310" mass="33442">MSLVRRLINHPYGRVLLAGGILLCATYGSWSITQWLLAQLAADGLNNPLFPGLALSLAQCALPFVALNFCCRHLEGRSLADIGVRLKHIPRDMGLGMLVSAGIMSLTVLLLARISAYQPVGFCSPADSVALITGIIASVSAPINEEIFFRGTLFRHLEQYTGSWLALLTSGLIFGFGHSWRPYATWHSSLFLAIDVGFLCAGLYMLTRSLWVPMGMHFAWNVCEELIYGLPNSGSAPSVSLLHAVVQGPAWLTGGSFGPEASIIPFAICLLLNVIVFVLVTKKQAAIRLKKIGKAVTVTSYNSTVSSGYE</sequence>
<dbReference type="GO" id="GO:0080120">
    <property type="term" value="P:CAAX-box protein maturation"/>
    <property type="evidence" value="ECO:0007669"/>
    <property type="project" value="UniProtKB-ARBA"/>
</dbReference>
<feature type="transmembrane region" description="Helical" evidence="1">
    <location>
        <begin position="95"/>
        <end position="116"/>
    </location>
</feature>
<accession>A0A8J3IK59</accession>
<feature type="domain" description="CAAX prenyl protease 2/Lysostaphin resistance protein A-like" evidence="2">
    <location>
        <begin position="130"/>
        <end position="222"/>
    </location>
</feature>
<dbReference type="PANTHER" id="PTHR39430:SF1">
    <property type="entry name" value="PROTEASE"/>
    <property type="match status" value="1"/>
</dbReference>